<evidence type="ECO:0000313" key="1">
    <source>
        <dbReference type="EMBL" id="GMF01557.1"/>
    </source>
</evidence>
<gene>
    <name evidence="1" type="ORF">Cboi01_000587200</name>
</gene>
<accession>A0ACB5U4G0</accession>
<name>A0ACB5U4G0_CANBO</name>
<dbReference type="Proteomes" id="UP001165101">
    <property type="component" value="Unassembled WGS sequence"/>
</dbReference>
<sequence>MENFQNDFSSFNIRTDKNSEKNSTKNNGKITEDTGDIVNSYEDEYKRYKEAKKILSKPNVSIRSTNFIKLPTVLVIYLARFDHYSRKITRNVTFPSLLSFELFREDNTVSTYKYRLTGWIDHLGTNLSSGHYTSFVNKAMNNDSSDSPDCWIYCDDDRVKQVELPRDEITDSNVYMLFYTSVSDF</sequence>
<comment type="caution">
    <text evidence="1">The sequence shown here is derived from an EMBL/GenBank/DDBJ whole genome shotgun (WGS) entry which is preliminary data.</text>
</comment>
<organism evidence="1 2">
    <name type="scientific">Candida boidinii</name>
    <name type="common">Yeast</name>
    <dbReference type="NCBI Taxonomy" id="5477"/>
    <lineage>
        <taxon>Eukaryota</taxon>
        <taxon>Fungi</taxon>
        <taxon>Dikarya</taxon>
        <taxon>Ascomycota</taxon>
        <taxon>Saccharomycotina</taxon>
        <taxon>Pichiomycetes</taxon>
        <taxon>Pichiales</taxon>
        <taxon>Pichiaceae</taxon>
        <taxon>Ogataea</taxon>
        <taxon>Ogataea/Candida clade</taxon>
    </lineage>
</organism>
<proteinExistence type="predicted"/>
<dbReference type="EMBL" id="BSXV01004995">
    <property type="protein sequence ID" value="GMF01557.1"/>
    <property type="molecule type" value="Genomic_DNA"/>
</dbReference>
<reference evidence="1" key="1">
    <citation type="submission" date="2023-04" db="EMBL/GenBank/DDBJ databases">
        <title>Candida boidinii NBRC 1967.</title>
        <authorList>
            <person name="Ichikawa N."/>
            <person name="Sato H."/>
            <person name="Tonouchi N."/>
        </authorList>
    </citation>
    <scope>NUCLEOTIDE SEQUENCE</scope>
    <source>
        <strain evidence="1">NBRC 1967</strain>
    </source>
</reference>
<protein>
    <submittedName>
        <fullName evidence="1">Unnamed protein product</fullName>
    </submittedName>
</protein>
<evidence type="ECO:0000313" key="2">
    <source>
        <dbReference type="Proteomes" id="UP001165101"/>
    </source>
</evidence>
<keyword evidence="2" id="KW-1185">Reference proteome</keyword>